<dbReference type="EMBL" id="NJGD01000011">
    <property type="protein sequence ID" value="PJR13147.1"/>
    <property type="molecule type" value="Genomic_DNA"/>
</dbReference>
<dbReference type="Gene3D" id="1.25.40.10">
    <property type="entry name" value="Tetratricopeptide repeat domain"/>
    <property type="match status" value="1"/>
</dbReference>
<comment type="caution">
    <text evidence="1">The sequence shown here is derived from an EMBL/GenBank/DDBJ whole genome shotgun (WGS) entry which is preliminary data.</text>
</comment>
<evidence type="ECO:0000313" key="2">
    <source>
        <dbReference type="Proteomes" id="UP000231987"/>
    </source>
</evidence>
<dbReference type="InterPro" id="IPR011990">
    <property type="entry name" value="TPR-like_helical_dom_sf"/>
</dbReference>
<name>A0A2J0YY18_RHIML</name>
<dbReference type="SUPFAM" id="SSF48452">
    <property type="entry name" value="TPR-like"/>
    <property type="match status" value="1"/>
</dbReference>
<sequence length="585" mass="64751">MLHADQQSVRVDPTTALPTDAEILAQLDRIRFSTEFEAPERARKFLAYVIEETLAGRSDRIKAYSIATEVFGRDSSFDAQTDPAVRIEAGRIRRALERYYLVAGRKDPIVIRIPKGAYVPTFERHGNAQAAAALDPFADAGPISSVERSRQIWMWGGMAALAFALGGLAANTMLPPTTTAENTVNSNRVRPNIPKLIVTPFEDLSGTPQSAMITRGLADEVVGKIARFKEIIVVTHHKTRDSPETADEPAYALEGRVRIDGGRLRLGIRLVHRSDGSVVWVSNYDESLETHKIIDLQEKAAAAVATAVAQPYGVVFQANATQFTQSIPGDWEAYACTLAYYGYRSDLNPQTHGSVQECLQHATRQFPNYSTAWALLSMTFIDELRFRYRLDPSSSVSLEQAIEAAARAVELDPQDVRALQAQMLTLFFRGEVDAALAVGARAFAINPNDTELAGEYGFRLALSGQWRRGCELVSETVARNPGPVGYFESALAVCSYINGDYVAAERWARLADLRANPIYRVILLAILGKLGKTDQAHEEQKWLEANVPGFLNNIRKEVALRIRRPEDQKRFIEGLREAGVSIPEM</sequence>
<dbReference type="Proteomes" id="UP000231987">
    <property type="component" value="Unassembled WGS sequence"/>
</dbReference>
<accession>A0A2J0YY18</accession>
<proteinExistence type="predicted"/>
<protein>
    <submittedName>
        <fullName evidence="1">Uncharacterized protein</fullName>
    </submittedName>
</protein>
<organism evidence="1 2">
    <name type="scientific">Rhizobium meliloti</name>
    <name type="common">Ensifer meliloti</name>
    <name type="synonym">Sinorhizobium meliloti</name>
    <dbReference type="NCBI Taxonomy" id="382"/>
    <lineage>
        <taxon>Bacteria</taxon>
        <taxon>Pseudomonadati</taxon>
        <taxon>Pseudomonadota</taxon>
        <taxon>Alphaproteobacteria</taxon>
        <taxon>Hyphomicrobiales</taxon>
        <taxon>Rhizobiaceae</taxon>
        <taxon>Sinorhizobium/Ensifer group</taxon>
        <taxon>Sinorhizobium</taxon>
    </lineage>
</organism>
<evidence type="ECO:0000313" key="1">
    <source>
        <dbReference type="EMBL" id="PJR13147.1"/>
    </source>
</evidence>
<dbReference type="RefSeq" id="WP_100673475.1">
    <property type="nucleotide sequence ID" value="NZ_NJGD01000011.1"/>
</dbReference>
<reference evidence="1 2" key="1">
    <citation type="submission" date="2017-06" db="EMBL/GenBank/DDBJ databases">
        <title>Ensifer strains isolated from leguminous trees and herbs display diverse denitrification phenotypes with some acting as strong N2O sinks.</title>
        <authorList>
            <person name="Woliy K."/>
            <person name="Mania D."/>
            <person name="Bakken L.R."/>
            <person name="Frostegard A."/>
        </authorList>
    </citation>
    <scope>NUCLEOTIDE SEQUENCE [LARGE SCALE GENOMIC DNA]</scope>
    <source>
        <strain evidence="1 2">AC50a</strain>
    </source>
</reference>
<dbReference type="AlphaFoldDB" id="A0A2J0YY18"/>
<gene>
    <name evidence="1" type="ORF">CEJ86_22380</name>
</gene>